<dbReference type="AlphaFoldDB" id="A0A4R8DRV0"/>
<evidence type="ECO:0000256" key="1">
    <source>
        <dbReference type="SAM" id="Phobius"/>
    </source>
</evidence>
<dbReference type="Proteomes" id="UP000294498">
    <property type="component" value="Unassembled WGS sequence"/>
</dbReference>
<gene>
    <name evidence="2" type="ORF">EDB95_1104</name>
</gene>
<protein>
    <submittedName>
        <fullName evidence="2">Uncharacterized protein</fullName>
    </submittedName>
</protein>
<keyword evidence="1" id="KW-0472">Membrane</keyword>
<name>A0A4R8DRV0_9BACT</name>
<reference evidence="2 3" key="1">
    <citation type="submission" date="2019-03" db="EMBL/GenBank/DDBJ databases">
        <title>Genomic Encyclopedia of Type Strains, Phase IV (KMG-IV): sequencing the most valuable type-strain genomes for metagenomic binning, comparative biology and taxonomic classification.</title>
        <authorList>
            <person name="Goeker M."/>
        </authorList>
    </citation>
    <scope>NUCLEOTIDE SEQUENCE [LARGE SCALE GENOMIC DNA]</scope>
    <source>
        <strain evidence="2 3">DSM 100059</strain>
    </source>
</reference>
<organism evidence="2 3">
    <name type="scientific">Dinghuibacter silviterrae</name>
    <dbReference type="NCBI Taxonomy" id="1539049"/>
    <lineage>
        <taxon>Bacteria</taxon>
        <taxon>Pseudomonadati</taxon>
        <taxon>Bacteroidota</taxon>
        <taxon>Chitinophagia</taxon>
        <taxon>Chitinophagales</taxon>
        <taxon>Chitinophagaceae</taxon>
        <taxon>Dinghuibacter</taxon>
    </lineage>
</organism>
<keyword evidence="3" id="KW-1185">Reference proteome</keyword>
<feature type="transmembrane region" description="Helical" evidence="1">
    <location>
        <begin position="6"/>
        <end position="29"/>
    </location>
</feature>
<evidence type="ECO:0000313" key="2">
    <source>
        <dbReference type="EMBL" id="TDX00087.1"/>
    </source>
</evidence>
<keyword evidence="1" id="KW-1133">Transmembrane helix</keyword>
<sequence>MPFSFTGFGGVGILVLVGLAVLLQVGRWINERLHHGR</sequence>
<comment type="caution">
    <text evidence="2">The sequence shown here is derived from an EMBL/GenBank/DDBJ whole genome shotgun (WGS) entry which is preliminary data.</text>
</comment>
<keyword evidence="1" id="KW-0812">Transmembrane</keyword>
<evidence type="ECO:0000313" key="3">
    <source>
        <dbReference type="Proteomes" id="UP000294498"/>
    </source>
</evidence>
<dbReference type="EMBL" id="SODV01000001">
    <property type="protein sequence ID" value="TDX00087.1"/>
    <property type="molecule type" value="Genomic_DNA"/>
</dbReference>
<accession>A0A4R8DRV0</accession>
<proteinExistence type="predicted"/>